<gene>
    <name evidence="3" type="ORF">BFP71_02525</name>
</gene>
<dbReference type="PANTHER" id="PTHR21621">
    <property type="entry name" value="RIBOSOMAL PROTEIN S6 MODIFICATION PROTEIN"/>
    <property type="match status" value="1"/>
</dbReference>
<dbReference type="PROSITE" id="PS50975">
    <property type="entry name" value="ATP_GRASP"/>
    <property type="match status" value="1"/>
</dbReference>
<dbReference type="EMBL" id="MDGQ01000003">
    <property type="protein sequence ID" value="OEK06566.1"/>
    <property type="molecule type" value="Genomic_DNA"/>
</dbReference>
<feature type="domain" description="ATP-grasp" evidence="2">
    <location>
        <begin position="45"/>
        <end position="292"/>
    </location>
</feature>
<dbReference type="Gene3D" id="3.30.470.20">
    <property type="entry name" value="ATP-grasp fold, B domain"/>
    <property type="match status" value="2"/>
</dbReference>
<keyword evidence="1" id="KW-0067">ATP-binding</keyword>
<dbReference type="GO" id="GO:0005524">
    <property type="term" value="F:ATP binding"/>
    <property type="evidence" value="ECO:0007669"/>
    <property type="project" value="UniProtKB-UniRule"/>
</dbReference>
<dbReference type="PANTHER" id="PTHR21621:SF0">
    <property type="entry name" value="BETA-CITRYLGLUTAMATE SYNTHASE B-RELATED"/>
    <property type="match status" value="1"/>
</dbReference>
<dbReference type="GO" id="GO:0046872">
    <property type="term" value="F:metal ion binding"/>
    <property type="evidence" value="ECO:0007669"/>
    <property type="project" value="InterPro"/>
</dbReference>
<dbReference type="RefSeq" id="WP_069833878.1">
    <property type="nucleotide sequence ID" value="NZ_MDGQ01000003.1"/>
</dbReference>
<evidence type="ECO:0000313" key="3">
    <source>
        <dbReference type="EMBL" id="OEK06566.1"/>
    </source>
</evidence>
<evidence type="ECO:0000313" key="4">
    <source>
        <dbReference type="Proteomes" id="UP000095552"/>
    </source>
</evidence>
<evidence type="ECO:0000256" key="1">
    <source>
        <dbReference type="PROSITE-ProRule" id="PRU00409"/>
    </source>
</evidence>
<dbReference type="GO" id="GO:0009432">
    <property type="term" value="P:SOS response"/>
    <property type="evidence" value="ECO:0007669"/>
    <property type="project" value="TreeGrafter"/>
</dbReference>
<dbReference type="Proteomes" id="UP000095552">
    <property type="component" value="Unassembled WGS sequence"/>
</dbReference>
<name>A0A1E5T5E1_9BACT</name>
<dbReference type="OrthoDB" id="6315394at2"/>
<dbReference type="Pfam" id="PF14397">
    <property type="entry name" value="ATPgrasp_ST"/>
    <property type="match status" value="1"/>
</dbReference>
<organism evidence="3 4">
    <name type="scientific">Roseivirga misakiensis</name>
    <dbReference type="NCBI Taxonomy" id="1563681"/>
    <lineage>
        <taxon>Bacteria</taxon>
        <taxon>Pseudomonadati</taxon>
        <taxon>Bacteroidota</taxon>
        <taxon>Cytophagia</taxon>
        <taxon>Cytophagales</taxon>
        <taxon>Roseivirgaceae</taxon>
        <taxon>Roseivirga</taxon>
    </lineage>
</organism>
<dbReference type="InterPro" id="IPR039523">
    <property type="entry name" value="RimK-rel_E_lig_ATP-grasp"/>
</dbReference>
<dbReference type="SUPFAM" id="SSF56059">
    <property type="entry name" value="Glutathione synthetase ATP-binding domain-like"/>
    <property type="match status" value="1"/>
</dbReference>
<dbReference type="GO" id="GO:0005737">
    <property type="term" value="C:cytoplasm"/>
    <property type="evidence" value="ECO:0007669"/>
    <property type="project" value="TreeGrafter"/>
</dbReference>
<reference evidence="3 4" key="1">
    <citation type="submission" date="2016-08" db="EMBL/GenBank/DDBJ databases">
        <title>Draft genome of Fabibacter sp. strain SK-8.</title>
        <authorList>
            <person name="Wong S.-K."/>
            <person name="Hamasaki K."/>
            <person name="Yoshizawa S."/>
        </authorList>
    </citation>
    <scope>NUCLEOTIDE SEQUENCE [LARGE SCALE GENOMIC DNA]</scope>
    <source>
        <strain evidence="3 4">SK-8</strain>
    </source>
</reference>
<dbReference type="STRING" id="1563681.BFP71_02525"/>
<sequence>MREFFKNIKRMEAEVMGINERNIDFIYQYNKRSDYKLADDKCLAKEIFSAHNIPCPTTYGVITHLSEIDLVWQSVQCHQKLVIKPAKGAGGKGIMILRKEKEQWFSGSAAVSVAQIYHHVANVLFGLYSFGDNDKAIIEEFISPHSFFGDIYADGVPDFRIILLEATPLMGMLRMPTSASDGKANLHQGGLGIGIDMENGLLKTAYNGKKYMSYHPDSLQQIEGRPIPYWDQLLRMSKDVAEVFPLRYLGVDLVIDQVKGPMIMEVNVRPGLGIQLANKSGLKSTLETIKTK</sequence>
<comment type="caution">
    <text evidence="3">The sequence shown here is derived from an EMBL/GenBank/DDBJ whole genome shotgun (WGS) entry which is preliminary data.</text>
</comment>
<keyword evidence="4" id="KW-1185">Reference proteome</keyword>
<accession>A0A1E5T5E1</accession>
<dbReference type="GO" id="GO:0018169">
    <property type="term" value="F:ribosomal S6-glutamic acid ligase activity"/>
    <property type="evidence" value="ECO:0007669"/>
    <property type="project" value="TreeGrafter"/>
</dbReference>
<proteinExistence type="predicted"/>
<evidence type="ECO:0000259" key="2">
    <source>
        <dbReference type="PROSITE" id="PS50975"/>
    </source>
</evidence>
<keyword evidence="1" id="KW-0547">Nucleotide-binding</keyword>
<dbReference type="InterPro" id="IPR011761">
    <property type="entry name" value="ATP-grasp"/>
</dbReference>
<dbReference type="AlphaFoldDB" id="A0A1E5T5E1"/>
<protein>
    <recommendedName>
        <fullName evidence="2">ATP-grasp domain-containing protein</fullName>
    </recommendedName>
</protein>